<evidence type="ECO:0000256" key="1">
    <source>
        <dbReference type="ARBA" id="ARBA00022786"/>
    </source>
</evidence>
<dbReference type="Pfam" id="PF14555">
    <property type="entry name" value="UBA_4"/>
    <property type="match status" value="1"/>
</dbReference>
<feature type="domain" description="DCUN1" evidence="3">
    <location>
        <begin position="67"/>
        <end position="283"/>
    </location>
</feature>
<dbReference type="PANTHER" id="PTHR12281:SF31">
    <property type="entry name" value="DCN1-LIKE PROTEIN 3"/>
    <property type="match status" value="1"/>
</dbReference>
<dbReference type="PROSITE" id="PS51229">
    <property type="entry name" value="DCUN1"/>
    <property type="match status" value="1"/>
</dbReference>
<comment type="function">
    <text evidence="2">Neddylation of cullins play an essential role in the regulation of SCF-type complexes activity.</text>
</comment>
<keyword evidence="1" id="KW-0833">Ubl conjugation pathway</keyword>
<dbReference type="RefSeq" id="XP_025358669.1">
    <property type="nucleotide sequence ID" value="XM_025495987.1"/>
</dbReference>
<dbReference type="InParanoid" id="A0A316VLH6"/>
<feature type="non-terminal residue" evidence="4">
    <location>
        <position position="283"/>
    </location>
</feature>
<dbReference type="InterPro" id="IPR014764">
    <property type="entry name" value="DCN-prot"/>
</dbReference>
<evidence type="ECO:0000259" key="3">
    <source>
        <dbReference type="PROSITE" id="PS51229"/>
    </source>
</evidence>
<dbReference type="GO" id="GO:0031624">
    <property type="term" value="F:ubiquitin conjugating enzyme binding"/>
    <property type="evidence" value="ECO:0007669"/>
    <property type="project" value="TreeGrafter"/>
</dbReference>
<dbReference type="STRING" id="1280837.A0A316VLH6"/>
<dbReference type="GO" id="GO:0045116">
    <property type="term" value="P:protein neddylation"/>
    <property type="evidence" value="ECO:0007669"/>
    <property type="project" value="TreeGrafter"/>
</dbReference>
<dbReference type="Gene3D" id="1.10.238.10">
    <property type="entry name" value="EF-hand"/>
    <property type="match status" value="1"/>
</dbReference>
<dbReference type="EMBL" id="KZ819602">
    <property type="protein sequence ID" value="PWN38367.1"/>
    <property type="molecule type" value="Genomic_DNA"/>
</dbReference>
<dbReference type="FunCoup" id="A0A316VLH6">
    <property type="interactions" value="149"/>
</dbReference>
<evidence type="ECO:0000256" key="2">
    <source>
        <dbReference type="RuleBase" id="RU410713"/>
    </source>
</evidence>
<dbReference type="PANTHER" id="PTHR12281">
    <property type="entry name" value="RP42 RELATED"/>
    <property type="match status" value="1"/>
</dbReference>
<dbReference type="InterPro" id="IPR005176">
    <property type="entry name" value="PONY_dom"/>
</dbReference>
<dbReference type="GeneID" id="37017768"/>
<dbReference type="AlphaFoldDB" id="A0A316VLH6"/>
<sequence length="283" mass="32371">SSKVNKEQTIRQFRSVTNATQNDASRLLKQNNYRLEAAIDAFYSDEVALNNASKTSTNSTSAKSEKETREKLGKLFDTWKDEDEGEITMEGAMSMLEDLKMSPEDAVVLPLSFYLRSPSLGSFQKEHFIEGWKSIAGSKKCDSIEAQIKLLEQLREDLKTDAPVRGDRASESKQGLFHRTYEFTYTFGRPEGQKSLPLANALAFWDLLIPYAPSFGTSSESFTLRQFNLWKTFLQEKGKGRAISKDTWMLFLDFTKEIDSEFQNHDFDAAWPSQIDDFVEWAR</sequence>
<organism evidence="4 5">
    <name type="scientific">Meira miltonrushii</name>
    <dbReference type="NCBI Taxonomy" id="1280837"/>
    <lineage>
        <taxon>Eukaryota</taxon>
        <taxon>Fungi</taxon>
        <taxon>Dikarya</taxon>
        <taxon>Basidiomycota</taxon>
        <taxon>Ustilaginomycotina</taxon>
        <taxon>Exobasidiomycetes</taxon>
        <taxon>Exobasidiales</taxon>
        <taxon>Brachybasidiaceae</taxon>
        <taxon>Meira</taxon>
    </lineage>
</organism>
<name>A0A316VLH6_9BASI</name>
<reference evidence="4 5" key="1">
    <citation type="journal article" date="2018" name="Mol. Biol. Evol.">
        <title>Broad Genomic Sampling Reveals a Smut Pathogenic Ancestry of the Fungal Clade Ustilaginomycotina.</title>
        <authorList>
            <person name="Kijpornyongpan T."/>
            <person name="Mondo S.J."/>
            <person name="Barry K."/>
            <person name="Sandor L."/>
            <person name="Lee J."/>
            <person name="Lipzen A."/>
            <person name="Pangilinan J."/>
            <person name="LaButti K."/>
            <person name="Hainaut M."/>
            <person name="Henrissat B."/>
            <person name="Grigoriev I.V."/>
            <person name="Spatafora J.W."/>
            <person name="Aime M.C."/>
        </authorList>
    </citation>
    <scope>NUCLEOTIDE SEQUENCE [LARGE SCALE GENOMIC DNA]</scope>
    <source>
        <strain evidence="4 5">MCA 3882</strain>
    </source>
</reference>
<dbReference type="GO" id="GO:0097602">
    <property type="term" value="F:cullin family protein binding"/>
    <property type="evidence" value="ECO:0007669"/>
    <property type="project" value="TreeGrafter"/>
</dbReference>
<dbReference type="SUPFAM" id="SSF46934">
    <property type="entry name" value="UBA-like"/>
    <property type="match status" value="1"/>
</dbReference>
<proteinExistence type="predicted"/>
<evidence type="ECO:0000313" key="4">
    <source>
        <dbReference type="EMBL" id="PWN38367.1"/>
    </source>
</evidence>
<dbReference type="Gene3D" id="1.10.8.10">
    <property type="entry name" value="DNA helicase RuvA subunit, C-terminal domain"/>
    <property type="match status" value="1"/>
</dbReference>
<dbReference type="OrthoDB" id="27198at2759"/>
<evidence type="ECO:0000313" key="5">
    <source>
        <dbReference type="Proteomes" id="UP000245771"/>
    </source>
</evidence>
<accession>A0A316VLH6</accession>
<dbReference type="InterPro" id="IPR042460">
    <property type="entry name" value="DCN1-like_PONY"/>
</dbReference>
<feature type="non-terminal residue" evidence="4">
    <location>
        <position position="1"/>
    </location>
</feature>
<keyword evidence="5" id="KW-1185">Reference proteome</keyword>
<dbReference type="GO" id="GO:0032182">
    <property type="term" value="F:ubiquitin-like protein binding"/>
    <property type="evidence" value="ECO:0007669"/>
    <property type="project" value="TreeGrafter"/>
</dbReference>
<dbReference type="Pfam" id="PF03556">
    <property type="entry name" value="Cullin_binding"/>
    <property type="match status" value="1"/>
</dbReference>
<protein>
    <recommendedName>
        <fullName evidence="2">Defective in cullin neddylation protein</fullName>
    </recommendedName>
</protein>
<dbReference type="GO" id="GO:0000151">
    <property type="term" value="C:ubiquitin ligase complex"/>
    <property type="evidence" value="ECO:0007669"/>
    <property type="project" value="TreeGrafter"/>
</dbReference>
<dbReference type="Proteomes" id="UP000245771">
    <property type="component" value="Unassembled WGS sequence"/>
</dbReference>
<dbReference type="InterPro" id="IPR009060">
    <property type="entry name" value="UBA-like_sf"/>
</dbReference>
<gene>
    <name evidence="4" type="ORF">FA14DRAFT_112800</name>
</gene>
<dbReference type="Gene3D" id="1.10.238.200">
    <property type="entry name" value="Cullin, PONY binding domain"/>
    <property type="match status" value="1"/>
</dbReference>